<dbReference type="FunFam" id="3.40.190.10:FF:000050">
    <property type="entry name" value="Sulfonate ABC transporter substrate-binding protein"/>
    <property type="match status" value="1"/>
</dbReference>
<dbReference type="AlphaFoldDB" id="A0A162KVI0"/>
<feature type="domain" description="Solute-binding protein family 3/N-terminal" evidence="8">
    <location>
        <begin position="36"/>
        <end position="297"/>
    </location>
</feature>
<name>A0A162KVI0_9BACL</name>
<evidence type="ECO:0000259" key="8">
    <source>
        <dbReference type="SMART" id="SM00062"/>
    </source>
</evidence>
<dbReference type="EMBL" id="LSFN01000014">
    <property type="protein sequence ID" value="OAB74593.1"/>
    <property type="molecule type" value="Genomic_DNA"/>
</dbReference>
<keyword evidence="3" id="KW-0813">Transport</keyword>
<gene>
    <name evidence="9" type="ORF">PNBC_11100</name>
</gene>
<dbReference type="InterPro" id="IPR001638">
    <property type="entry name" value="Solute-binding_3/MltF_N"/>
</dbReference>
<dbReference type="Pfam" id="PF09084">
    <property type="entry name" value="NMT1"/>
    <property type="match status" value="1"/>
</dbReference>
<evidence type="ECO:0000256" key="2">
    <source>
        <dbReference type="ARBA" id="ARBA00010742"/>
    </source>
</evidence>
<dbReference type="InterPro" id="IPR015168">
    <property type="entry name" value="SsuA/THI5"/>
</dbReference>
<organism evidence="9 10">
    <name type="scientific">Paenibacillus crassostreae</name>
    <dbReference type="NCBI Taxonomy" id="1763538"/>
    <lineage>
        <taxon>Bacteria</taxon>
        <taxon>Bacillati</taxon>
        <taxon>Bacillota</taxon>
        <taxon>Bacilli</taxon>
        <taxon>Bacillales</taxon>
        <taxon>Paenibacillaceae</taxon>
        <taxon>Paenibacillus</taxon>
    </lineage>
</organism>
<dbReference type="PROSITE" id="PS51257">
    <property type="entry name" value="PROKAR_LIPOPROTEIN"/>
    <property type="match status" value="1"/>
</dbReference>
<evidence type="ECO:0000313" key="9">
    <source>
        <dbReference type="EMBL" id="OAB74593.1"/>
    </source>
</evidence>
<dbReference type="STRING" id="1763538.LPB68_02860"/>
<dbReference type="GO" id="GO:0016020">
    <property type="term" value="C:membrane"/>
    <property type="evidence" value="ECO:0007669"/>
    <property type="project" value="InterPro"/>
</dbReference>
<feature type="signal peptide" evidence="7">
    <location>
        <begin position="1"/>
        <end position="20"/>
    </location>
</feature>
<dbReference type="Gene3D" id="3.40.190.10">
    <property type="entry name" value="Periplasmic binding protein-like II"/>
    <property type="match status" value="2"/>
</dbReference>
<dbReference type="GO" id="GO:0042597">
    <property type="term" value="C:periplasmic space"/>
    <property type="evidence" value="ECO:0007669"/>
    <property type="project" value="UniProtKB-SubCell"/>
</dbReference>
<comment type="subcellular location">
    <subcellularLocation>
        <location evidence="1">Periplasm</location>
    </subcellularLocation>
</comment>
<dbReference type="NCBIfam" id="TIGR01728">
    <property type="entry name" value="SsuA_fam"/>
    <property type="match status" value="1"/>
</dbReference>
<evidence type="ECO:0000256" key="5">
    <source>
        <dbReference type="ARBA" id="ARBA00055538"/>
    </source>
</evidence>
<evidence type="ECO:0000256" key="1">
    <source>
        <dbReference type="ARBA" id="ARBA00004418"/>
    </source>
</evidence>
<reference evidence="9 10" key="1">
    <citation type="submission" date="2016-02" db="EMBL/GenBank/DDBJ databases">
        <title>Paenibacillus sp. LPB0068, isolated from Crassostrea gigas.</title>
        <authorList>
            <person name="Shin S.-K."/>
            <person name="Yi H."/>
        </authorList>
    </citation>
    <scope>NUCLEOTIDE SEQUENCE [LARGE SCALE GENOMIC DNA]</scope>
    <source>
        <strain evidence="9 10">LPB0068</strain>
    </source>
</reference>
<dbReference type="SMART" id="SM00062">
    <property type="entry name" value="PBPb"/>
    <property type="match status" value="1"/>
</dbReference>
<feature type="chain" id="PRO_5038726633" description="Putative aliphatic sulfonates-binding protein" evidence="7">
    <location>
        <begin position="21"/>
        <end position="330"/>
    </location>
</feature>
<dbReference type="RefSeq" id="WP_068658047.1">
    <property type="nucleotide sequence ID" value="NZ_CP017770.1"/>
</dbReference>
<dbReference type="GO" id="GO:0042626">
    <property type="term" value="F:ATPase-coupled transmembrane transporter activity"/>
    <property type="evidence" value="ECO:0007669"/>
    <property type="project" value="InterPro"/>
</dbReference>
<accession>A0A162KVI0</accession>
<protein>
    <recommendedName>
        <fullName evidence="6">Putative aliphatic sulfonates-binding protein</fullName>
    </recommendedName>
</protein>
<evidence type="ECO:0000256" key="7">
    <source>
        <dbReference type="SAM" id="SignalP"/>
    </source>
</evidence>
<dbReference type="SUPFAM" id="SSF53850">
    <property type="entry name" value="Periplasmic binding protein-like II"/>
    <property type="match status" value="1"/>
</dbReference>
<evidence type="ECO:0000313" key="10">
    <source>
        <dbReference type="Proteomes" id="UP000077134"/>
    </source>
</evidence>
<evidence type="ECO:0000256" key="4">
    <source>
        <dbReference type="ARBA" id="ARBA00022729"/>
    </source>
</evidence>
<keyword evidence="10" id="KW-1185">Reference proteome</keyword>
<comment type="similarity">
    <text evidence="2">Belongs to the bacterial solute-binding protein SsuA/TauA family.</text>
</comment>
<evidence type="ECO:0000256" key="3">
    <source>
        <dbReference type="ARBA" id="ARBA00022448"/>
    </source>
</evidence>
<proteinExistence type="inferred from homology"/>
<keyword evidence="4 7" id="KW-0732">Signal</keyword>
<dbReference type="PANTHER" id="PTHR30024:SF42">
    <property type="entry name" value="ALIPHATIC SULFONATES-BINDING PROTEIN-RELATED"/>
    <property type="match status" value="1"/>
</dbReference>
<dbReference type="OrthoDB" id="286202at2"/>
<comment type="caution">
    <text evidence="9">The sequence shown here is derived from an EMBL/GenBank/DDBJ whole genome shotgun (WGS) entry which is preliminary data.</text>
</comment>
<comment type="function">
    <text evidence="5">Part of a binding-protein-dependent transport system for aliphatic sulfonates. Putative binding protein.</text>
</comment>
<dbReference type="PANTHER" id="PTHR30024">
    <property type="entry name" value="ALIPHATIC SULFONATES-BINDING PROTEIN-RELATED"/>
    <property type="match status" value="1"/>
</dbReference>
<dbReference type="InterPro" id="IPR010067">
    <property type="entry name" value="ABC_SsuA_sub-bd"/>
</dbReference>
<evidence type="ECO:0000256" key="6">
    <source>
        <dbReference type="ARBA" id="ARBA00070228"/>
    </source>
</evidence>
<sequence length="330" mass="35589">MYSKKMHILVLMIVSVVMLAACNSSKDGSAKAKDNSFTVNIANMSLPLLNVVKEQGWLEEEFAKLGATVAWTTHTAGPPINEGIASKRIDLAVLGEGAILSGANNKVDIKLISLLTDGLHGVNYLIVPKGSDIKDVSDLKGKQIGVMLGTSHHVFLLKILEAAGLQQSDVKAVNLSIPDAQPAFQTGQLDAWITADPFAEIEVNTNGATVISSGESLHITSPTFYVARGDFAKEHPEVIESFLKVIEKTIQFSKDNHDEFIDIAAKSTGRDRSLIESSATKAEYQSSPISDEILKELQTSADILTKLEYLTKDVDVKPLVDNTFVVGLGK</sequence>
<dbReference type="Proteomes" id="UP000077134">
    <property type="component" value="Unassembled WGS sequence"/>
</dbReference>
<dbReference type="KEGG" id="pcx:LPB68_02860"/>